<keyword evidence="2" id="KW-1133">Transmembrane helix</keyword>
<keyword evidence="2" id="KW-0472">Membrane</keyword>
<dbReference type="EMBL" id="AE009440">
    <property type="protein sequence ID" value="AAP98000.1"/>
    <property type="molecule type" value="Genomic_DNA"/>
</dbReference>
<gene>
    <name evidence="3" type="ordered locus">CpB0067</name>
</gene>
<keyword evidence="2" id="KW-0812">Transmembrane</keyword>
<feature type="transmembrane region" description="Helical" evidence="2">
    <location>
        <begin position="424"/>
        <end position="444"/>
    </location>
</feature>
<dbReference type="Pfam" id="PF05095">
    <property type="entry name" value="DUF687"/>
    <property type="match status" value="1"/>
</dbReference>
<sequence length="577" mass="65110">MANPTQSRPPSPEISIEELELQELAGSSNTETISNTPPPSCAATAEEVSLFIEGGRRNSEDEEGPLGSCEVYDVVCITNQGDPEVRDHEVRVMYINGSGRTQHEGILDAMNICDLRGEPVRFIHNSGYGLGSCFLGIRNRIPPRDNVISQAIQARWNEFFIFAENANRDYIVLFSGNGGLYLQVALDNSIYSHHILCVGIGSSYYIQGNYRVHNYRVTGDWTTLLDRRGATAVNTTTLPYADSAEGLFLPSVRCPSYQWALRCGEQCLIMDNNQQVGFRPQDSSSEIALVVNLNQDHSTWTRLIEWIDRGDSQAVLELNPQPSHCRDIALTALYATTRISSLLQECLMISVTYAPEVFVTYAIVTGYSIMTLRYFILLLTNRPGCRRHFRVLRLAALGLQSLGFLTVLLDHINVTRRVNRRPPLISVIFCTASFATGSFIYVDLTRMFFTSLRSRLQLFVQRRLTGRGLPLRRVFVNHLDSLRFSQNALITFHGGLFMPLIIGFFNQLVIQVPRVVIRPNTTAVYDLNQTSQEAWDSGDVLAIGQTINFLLCMILLVINTFFFVRSVRRNLHRRPHR</sequence>
<dbReference type="InterPro" id="IPR007787">
    <property type="entry name" value="DUF687"/>
</dbReference>
<reference evidence="3" key="1">
    <citation type="submission" date="2002-05" db="EMBL/GenBank/DDBJ databases">
        <title>The genome sequence of Chlamydia pneumoniae TW183 and comparison with other Chlamydia strains based on whole genome sequence analysis.</title>
        <authorList>
            <person name="Geng M.M."/>
            <person name="Schuhmacher A."/>
            <person name="Muehldorfer I."/>
            <person name="Bensch K.W."/>
            <person name="Schaefer K.P."/>
            <person name="Schneider S."/>
            <person name="Pohl T."/>
            <person name="Essig A."/>
            <person name="Marre R."/>
            <person name="Melchers K."/>
        </authorList>
    </citation>
    <scope>NUCLEOTIDE SEQUENCE [LARGE SCALE GENOMIC DNA]</scope>
    <source>
        <strain evidence="3">TW-183</strain>
    </source>
</reference>
<dbReference type="Proteomes" id="UP000000424">
    <property type="component" value="Chromosome"/>
</dbReference>
<feature type="transmembrane region" description="Helical" evidence="2">
    <location>
        <begin position="488"/>
        <end position="510"/>
    </location>
</feature>
<name>A0ABN3YPE6_CHLPN</name>
<organism evidence="3 4">
    <name type="scientific">Chlamydia pneumoniae</name>
    <name type="common">Chlamydophila pneumoniae</name>
    <dbReference type="NCBI Taxonomy" id="83558"/>
    <lineage>
        <taxon>Bacteria</taxon>
        <taxon>Pseudomonadati</taxon>
        <taxon>Chlamydiota</taxon>
        <taxon>Chlamydiia</taxon>
        <taxon>Chlamydiales</taxon>
        <taxon>Chlamydiaceae</taxon>
        <taxon>Chlamydia/Chlamydophila group</taxon>
        <taxon>Chlamydia</taxon>
    </lineage>
</organism>
<feature type="compositionally biased region" description="Polar residues" evidence="1">
    <location>
        <begin position="25"/>
        <end position="35"/>
    </location>
</feature>
<dbReference type="RefSeq" id="WP_010882716.1">
    <property type="nucleotide sequence ID" value="NC_005043.1"/>
</dbReference>
<protein>
    <submittedName>
        <fullName evidence="3">Uncharacterized protein</fullName>
    </submittedName>
</protein>
<keyword evidence="4" id="KW-1185">Reference proteome</keyword>
<evidence type="ECO:0000313" key="4">
    <source>
        <dbReference type="Proteomes" id="UP000000424"/>
    </source>
</evidence>
<proteinExistence type="predicted"/>
<dbReference type="GeneID" id="45050109"/>
<feature type="transmembrane region" description="Helical" evidence="2">
    <location>
        <begin position="391"/>
        <end position="412"/>
    </location>
</feature>
<feature type="transmembrane region" description="Helical" evidence="2">
    <location>
        <begin position="358"/>
        <end position="379"/>
    </location>
</feature>
<feature type="region of interest" description="Disordered" evidence="1">
    <location>
        <begin position="23"/>
        <end position="42"/>
    </location>
</feature>
<evidence type="ECO:0000256" key="2">
    <source>
        <dbReference type="SAM" id="Phobius"/>
    </source>
</evidence>
<evidence type="ECO:0000256" key="1">
    <source>
        <dbReference type="SAM" id="MobiDB-lite"/>
    </source>
</evidence>
<accession>A0ABN3YPE6</accession>
<evidence type="ECO:0000313" key="3">
    <source>
        <dbReference type="EMBL" id="AAP98000.1"/>
    </source>
</evidence>
<feature type="transmembrane region" description="Helical" evidence="2">
    <location>
        <begin position="540"/>
        <end position="564"/>
    </location>
</feature>